<comment type="caution">
    <text evidence="3">The sequence shown here is derived from an EMBL/GenBank/DDBJ whole genome shotgun (WGS) entry which is preliminary data.</text>
</comment>
<accession>A0A4Q2DMP0</accession>
<sequence>MTAVSTTTTTSAGITTAAPKGVRAPVPEKTKRMRYLIVGTVFFSAYSVFLSIKMFRYSILPFIPTSLIAAWTLAMLFPLEVAHHGLEFNGEDREGPSSWSVDKPTITRSYITSAAWAVCCVRSMVVSLCQMGPKDLGVESWMLASLEFGTATTLYLLAKQWSDVDDLEADATKTSTDSSASLSTAEKATVSTKQ</sequence>
<gene>
    <name evidence="3" type="ORF">EST38_g5271</name>
</gene>
<keyword evidence="2" id="KW-0812">Transmembrane</keyword>
<evidence type="ECO:0000313" key="3">
    <source>
        <dbReference type="EMBL" id="RXW20581.1"/>
    </source>
</evidence>
<proteinExistence type="predicted"/>
<protein>
    <submittedName>
        <fullName evidence="3">Uncharacterized protein</fullName>
    </submittedName>
</protein>
<feature type="region of interest" description="Disordered" evidence="1">
    <location>
        <begin position="168"/>
        <end position="194"/>
    </location>
</feature>
<keyword evidence="4" id="KW-1185">Reference proteome</keyword>
<evidence type="ECO:0000313" key="4">
    <source>
        <dbReference type="Proteomes" id="UP000290288"/>
    </source>
</evidence>
<feature type="transmembrane region" description="Helical" evidence="2">
    <location>
        <begin position="33"/>
        <end position="52"/>
    </location>
</feature>
<organism evidence="3 4">
    <name type="scientific">Candolleomyces aberdarensis</name>
    <dbReference type="NCBI Taxonomy" id="2316362"/>
    <lineage>
        <taxon>Eukaryota</taxon>
        <taxon>Fungi</taxon>
        <taxon>Dikarya</taxon>
        <taxon>Basidiomycota</taxon>
        <taxon>Agaricomycotina</taxon>
        <taxon>Agaricomycetes</taxon>
        <taxon>Agaricomycetidae</taxon>
        <taxon>Agaricales</taxon>
        <taxon>Agaricineae</taxon>
        <taxon>Psathyrellaceae</taxon>
        <taxon>Candolleomyces</taxon>
    </lineage>
</organism>
<evidence type="ECO:0000256" key="1">
    <source>
        <dbReference type="SAM" id="MobiDB-lite"/>
    </source>
</evidence>
<dbReference type="AlphaFoldDB" id="A0A4Q2DMP0"/>
<name>A0A4Q2DMP0_9AGAR</name>
<feature type="transmembrane region" description="Helical" evidence="2">
    <location>
        <begin position="59"/>
        <end position="79"/>
    </location>
</feature>
<dbReference type="EMBL" id="SDEE01000142">
    <property type="protein sequence ID" value="RXW20581.1"/>
    <property type="molecule type" value="Genomic_DNA"/>
</dbReference>
<evidence type="ECO:0000256" key="2">
    <source>
        <dbReference type="SAM" id="Phobius"/>
    </source>
</evidence>
<dbReference type="Proteomes" id="UP000290288">
    <property type="component" value="Unassembled WGS sequence"/>
</dbReference>
<keyword evidence="2" id="KW-0472">Membrane</keyword>
<reference evidence="3 4" key="1">
    <citation type="submission" date="2019-01" db="EMBL/GenBank/DDBJ databases">
        <title>Draft genome sequence of Psathyrella aberdarensis IHI B618.</title>
        <authorList>
            <person name="Buettner E."/>
            <person name="Kellner H."/>
        </authorList>
    </citation>
    <scope>NUCLEOTIDE SEQUENCE [LARGE SCALE GENOMIC DNA]</scope>
    <source>
        <strain evidence="3 4">IHI B618</strain>
    </source>
</reference>
<keyword evidence="2" id="KW-1133">Transmembrane helix</keyword>
<dbReference type="OrthoDB" id="2933843at2759"/>
<feature type="compositionally biased region" description="Low complexity" evidence="1">
    <location>
        <begin position="172"/>
        <end position="185"/>
    </location>
</feature>